<gene>
    <name evidence="1" type="ORF">NS220_09635</name>
</gene>
<dbReference type="Proteomes" id="UP000075025">
    <property type="component" value="Unassembled WGS sequence"/>
</dbReference>
<dbReference type="PATRIC" id="fig|2033.6.peg.3027"/>
<reference evidence="1 2" key="1">
    <citation type="journal article" date="2016" name="Front. Microbiol.">
        <title>Genomic Resource of Rice Seed Associated Bacteria.</title>
        <authorList>
            <person name="Midha S."/>
            <person name="Bansal K."/>
            <person name="Sharma S."/>
            <person name="Kumar N."/>
            <person name="Patil P.P."/>
            <person name="Chaudhry V."/>
            <person name="Patil P.B."/>
        </authorList>
    </citation>
    <scope>NUCLEOTIDE SEQUENCE [LARGE SCALE GENOMIC DNA]</scope>
    <source>
        <strain evidence="1 2">NS220</strain>
    </source>
</reference>
<accession>A0A147EWQ0</accession>
<proteinExistence type="predicted"/>
<dbReference type="OrthoDB" id="4827864at2"/>
<dbReference type="EMBL" id="LDRT01000058">
    <property type="protein sequence ID" value="KTR94250.1"/>
    <property type="molecule type" value="Genomic_DNA"/>
</dbReference>
<protein>
    <recommendedName>
        <fullName evidence="3">Nuclease</fullName>
    </recommendedName>
</protein>
<evidence type="ECO:0000313" key="1">
    <source>
        <dbReference type="EMBL" id="KTR94250.1"/>
    </source>
</evidence>
<dbReference type="AlphaFoldDB" id="A0A147EWQ0"/>
<comment type="caution">
    <text evidence="1">The sequence shown here is derived from an EMBL/GenBank/DDBJ whole genome shotgun (WGS) entry which is preliminary data.</text>
</comment>
<dbReference type="RefSeq" id="WP_058623853.1">
    <property type="nucleotide sequence ID" value="NZ_LDRT01000058.1"/>
</dbReference>
<sequence>MSRTISSTVHPIQRCMAASNPAAWWDGLVIDADGAKVTVALLNGTTVELRVVGPAVDIAVGEPVAYHPVAELLSAAAITTTARAA</sequence>
<evidence type="ECO:0008006" key="3">
    <source>
        <dbReference type="Google" id="ProtNLM"/>
    </source>
</evidence>
<evidence type="ECO:0000313" key="2">
    <source>
        <dbReference type="Proteomes" id="UP000075025"/>
    </source>
</evidence>
<name>A0A147EWQ0_MICTE</name>
<organism evidence="1 2">
    <name type="scientific">Microbacterium testaceum</name>
    <name type="common">Aureobacterium testaceum</name>
    <name type="synonym">Brevibacterium testaceum</name>
    <dbReference type="NCBI Taxonomy" id="2033"/>
    <lineage>
        <taxon>Bacteria</taxon>
        <taxon>Bacillati</taxon>
        <taxon>Actinomycetota</taxon>
        <taxon>Actinomycetes</taxon>
        <taxon>Micrococcales</taxon>
        <taxon>Microbacteriaceae</taxon>
        <taxon>Microbacterium</taxon>
    </lineage>
</organism>